<dbReference type="Pfam" id="PF05678">
    <property type="entry name" value="VQ"/>
    <property type="match status" value="1"/>
</dbReference>
<evidence type="ECO:0000256" key="1">
    <source>
        <dbReference type="SAM" id="MobiDB-lite"/>
    </source>
</evidence>
<feature type="compositionally biased region" description="Basic and acidic residues" evidence="1">
    <location>
        <begin position="208"/>
        <end position="222"/>
    </location>
</feature>
<evidence type="ECO:0000313" key="4">
    <source>
        <dbReference type="Proteomes" id="UP000325577"/>
    </source>
</evidence>
<accession>A0A5J5AK71</accession>
<organism evidence="3 4">
    <name type="scientific">Nyssa sinensis</name>
    <dbReference type="NCBI Taxonomy" id="561372"/>
    <lineage>
        <taxon>Eukaryota</taxon>
        <taxon>Viridiplantae</taxon>
        <taxon>Streptophyta</taxon>
        <taxon>Embryophyta</taxon>
        <taxon>Tracheophyta</taxon>
        <taxon>Spermatophyta</taxon>
        <taxon>Magnoliopsida</taxon>
        <taxon>eudicotyledons</taxon>
        <taxon>Gunneridae</taxon>
        <taxon>Pentapetalae</taxon>
        <taxon>asterids</taxon>
        <taxon>Cornales</taxon>
        <taxon>Nyssaceae</taxon>
        <taxon>Nyssa</taxon>
    </lineage>
</organism>
<dbReference type="GO" id="GO:0005634">
    <property type="term" value="C:nucleus"/>
    <property type="evidence" value="ECO:0007669"/>
    <property type="project" value="TreeGrafter"/>
</dbReference>
<dbReference type="PANTHER" id="PTHR33143">
    <property type="entry name" value="F16F4.1 PROTEIN-RELATED"/>
    <property type="match status" value="1"/>
</dbReference>
<evidence type="ECO:0000259" key="2">
    <source>
        <dbReference type="Pfam" id="PF05678"/>
    </source>
</evidence>
<dbReference type="OrthoDB" id="1518325at2759"/>
<feature type="region of interest" description="Disordered" evidence="1">
    <location>
        <begin position="305"/>
        <end position="393"/>
    </location>
</feature>
<reference evidence="3 4" key="1">
    <citation type="submission" date="2019-09" db="EMBL/GenBank/DDBJ databases">
        <title>A chromosome-level genome assembly of the Chinese tupelo Nyssa sinensis.</title>
        <authorList>
            <person name="Yang X."/>
            <person name="Kang M."/>
            <person name="Yang Y."/>
            <person name="Xiong H."/>
            <person name="Wang M."/>
            <person name="Zhang Z."/>
            <person name="Wang Z."/>
            <person name="Wu H."/>
            <person name="Ma T."/>
            <person name="Liu J."/>
            <person name="Xi Z."/>
        </authorList>
    </citation>
    <scope>NUCLEOTIDE SEQUENCE [LARGE SCALE GENOMIC DNA]</scope>
    <source>
        <strain evidence="3">J267</strain>
        <tissue evidence="3">Leaf</tissue>
    </source>
</reference>
<dbReference type="PANTHER" id="PTHR33143:SF50">
    <property type="entry name" value="PROTEIN MKS1"/>
    <property type="match status" value="1"/>
</dbReference>
<dbReference type="AlphaFoldDB" id="A0A5J5AK71"/>
<feature type="compositionally biased region" description="Polar residues" evidence="1">
    <location>
        <begin position="384"/>
        <end position="393"/>
    </location>
</feature>
<name>A0A5J5AK71_9ASTE</name>
<gene>
    <name evidence="3" type="ORF">F0562_005749</name>
</gene>
<dbReference type="InterPro" id="IPR008889">
    <property type="entry name" value="VQ"/>
</dbReference>
<evidence type="ECO:0000313" key="3">
    <source>
        <dbReference type="EMBL" id="KAA8531040.1"/>
    </source>
</evidence>
<dbReference type="EMBL" id="CM018043">
    <property type="protein sequence ID" value="KAA8531040.1"/>
    <property type="molecule type" value="Genomic_DNA"/>
</dbReference>
<dbReference type="InterPro" id="IPR039607">
    <property type="entry name" value="VQ_8/17/18/20/21/25"/>
</dbReference>
<proteinExistence type="predicted"/>
<dbReference type="Proteomes" id="UP000325577">
    <property type="component" value="Linkage Group LG2"/>
</dbReference>
<feature type="compositionally biased region" description="Low complexity" evidence="1">
    <location>
        <begin position="333"/>
        <end position="343"/>
    </location>
</feature>
<feature type="domain" description="VQ" evidence="2">
    <location>
        <begin position="74"/>
        <end position="98"/>
    </location>
</feature>
<protein>
    <recommendedName>
        <fullName evidence="2">VQ domain-containing protein</fullName>
    </recommendedName>
</protein>
<keyword evidence="4" id="KW-1185">Reference proteome</keyword>
<sequence length="393" mass="42815">MDPPDYHAGGRPSPTRREIQGPRPSPLKVSKESHKIRKPPVAPQPSHAQEPPPHPPQRQESTAENRQPVIIYAVSPKVIHTTVSDFMSLVQRLTGSSSSNDPSAAISCGGDVSPAARLASIERTSPKERERAGDLMGIVEGVEVGQIPGILSPAPATLPPIAPGFFSPGSDPYAFSMLHDQSPFMNMFLPKDLKFKKSTAERRKHGRRTSERRTIPDPFRRWGFEGSGHSKAFLVGPQGLGHFQKKRDSSNGLDQTFKQGEISNGRSKERNMMVQRKGVDNAGRKAKQLPHGLLNFKPITLSAQTIGDSNRRMGPGRLEDIEPRLGRNVTHGSPSKPSSSSMPTKVIGQRAVSTFVNSPRRPGTGTKRNGGCSGKQTAPEEDSSIWQDSDSRM</sequence>
<feature type="region of interest" description="Disordered" evidence="1">
    <location>
        <begin position="198"/>
        <end position="222"/>
    </location>
</feature>
<feature type="region of interest" description="Disordered" evidence="1">
    <location>
        <begin position="1"/>
        <end position="64"/>
    </location>
</feature>